<gene>
    <name evidence="13" type="primary">ZC3H12D</name>
</gene>
<organism evidence="13 14">
    <name type="scientific">Monodelphis domestica</name>
    <name type="common">Gray short-tailed opossum</name>
    <dbReference type="NCBI Taxonomy" id="13616"/>
    <lineage>
        <taxon>Eukaryota</taxon>
        <taxon>Metazoa</taxon>
        <taxon>Chordata</taxon>
        <taxon>Craniata</taxon>
        <taxon>Vertebrata</taxon>
        <taxon>Euteleostomi</taxon>
        <taxon>Mammalia</taxon>
        <taxon>Metatheria</taxon>
        <taxon>Didelphimorphia</taxon>
        <taxon>Didelphidae</taxon>
        <taxon>Monodelphis</taxon>
    </lineage>
</organism>
<evidence type="ECO:0000259" key="12">
    <source>
        <dbReference type="Pfam" id="PF18039"/>
    </source>
</evidence>
<dbReference type="InterPro" id="IPR040546">
    <property type="entry name" value="Rege-1_UBA-like"/>
</dbReference>
<keyword evidence="5" id="KW-0255">Endonuclease</keyword>
<keyword evidence="6" id="KW-0863">Zinc-finger</keyword>
<keyword evidence="7" id="KW-0378">Hydrolase</keyword>
<keyword evidence="4" id="KW-0479">Metal-binding</keyword>
<evidence type="ECO:0000256" key="6">
    <source>
        <dbReference type="ARBA" id="ARBA00022771"/>
    </source>
</evidence>
<dbReference type="Ensembl" id="ENSMODT00000021376.4">
    <property type="protein sequence ID" value="ENSMODP00000021006.3"/>
    <property type="gene ID" value="ENSMODG00000016829.4"/>
</dbReference>
<keyword evidence="3" id="KW-0540">Nuclease</keyword>
<dbReference type="GO" id="GO:0008270">
    <property type="term" value="F:zinc ion binding"/>
    <property type="evidence" value="ECO:0007669"/>
    <property type="project" value="UniProtKB-KW"/>
</dbReference>
<sequence length="305" mass="34535">MPLEGKHSIYFHLEGSEDNYDILEGREPEGADSREKQTLAHSTKQAGEASMEPHTEKLEFFRKLGYGQDDVVRVLAKLGQGALVNDILQELIQMGSRPQTEESCGESPAPKLVSRGCGGSMDSSRQLLGMDPDEELEDPANHLRPIVIDGSNVAMSHGNKETFSCRGIRLAVDWFRERGHNYIKVFVPSWRKEPPRSETPISEQHILEEMEKQAVLVYTPSRKVNGKRVVCYDDRYIVKVAYEKDGVIVSNDNYRDLQSENPEWKWFIEQRLLMFSFVNDKYILSNCVTLGKSLSPVCLALALLS</sequence>
<keyword evidence="8" id="KW-0862">Zinc</keyword>
<feature type="domain" description="RNase NYN" evidence="11">
    <location>
        <begin position="143"/>
        <end position="283"/>
    </location>
</feature>
<evidence type="ECO:0000256" key="4">
    <source>
        <dbReference type="ARBA" id="ARBA00022723"/>
    </source>
</evidence>
<dbReference type="CDD" id="cd18729">
    <property type="entry name" value="PIN_Zc3h12-like"/>
    <property type="match status" value="1"/>
</dbReference>
<proteinExistence type="inferred from homology"/>
<dbReference type="PANTHER" id="PTHR12876:SF11">
    <property type="entry name" value="RIBONUCLEASE ZC3H12D-RELATED"/>
    <property type="match status" value="1"/>
</dbReference>
<evidence type="ECO:0000313" key="13">
    <source>
        <dbReference type="Ensembl" id="ENSMODP00000021006.3"/>
    </source>
</evidence>
<dbReference type="FunFam" id="3.40.50.11980:FF:000001">
    <property type="entry name" value="ZC3H12A isoform 1"/>
    <property type="match status" value="1"/>
</dbReference>
<keyword evidence="14" id="KW-1185">Reference proteome</keyword>
<dbReference type="GO" id="GO:0016787">
    <property type="term" value="F:hydrolase activity"/>
    <property type="evidence" value="ECO:0007669"/>
    <property type="project" value="UniProtKB-KW"/>
</dbReference>
<name>F6R2P3_MONDO</name>
<reference evidence="13 14" key="1">
    <citation type="journal article" date="2007" name="Nature">
        <title>Genome of the marsupial Monodelphis domestica reveals innovation in non-coding sequences.</title>
        <authorList>
            <person name="Mikkelsen T.S."/>
            <person name="Wakefield M.J."/>
            <person name="Aken B."/>
            <person name="Amemiya C.T."/>
            <person name="Chang J.L."/>
            <person name="Duke S."/>
            <person name="Garber M."/>
            <person name="Gentles A.J."/>
            <person name="Goodstadt L."/>
            <person name="Heger A."/>
            <person name="Jurka J."/>
            <person name="Kamal M."/>
            <person name="Mauceli E."/>
            <person name="Searle S.M."/>
            <person name="Sharpe T."/>
            <person name="Baker M.L."/>
            <person name="Batzer M.A."/>
            <person name="Benos P.V."/>
            <person name="Belov K."/>
            <person name="Clamp M."/>
            <person name="Cook A."/>
            <person name="Cuff J."/>
            <person name="Das R."/>
            <person name="Davidow L."/>
            <person name="Deakin J.E."/>
            <person name="Fazzari M.J."/>
            <person name="Glass J.L."/>
            <person name="Grabherr M."/>
            <person name="Greally J.M."/>
            <person name="Gu W."/>
            <person name="Hore T.A."/>
            <person name="Huttley G.A."/>
            <person name="Kleber M."/>
            <person name="Jirtle R.L."/>
            <person name="Koina E."/>
            <person name="Lee J.T."/>
            <person name="Mahony S."/>
            <person name="Marra M.A."/>
            <person name="Miller R.D."/>
            <person name="Nicholls R.D."/>
            <person name="Oda M."/>
            <person name="Papenfuss A.T."/>
            <person name="Parra Z.E."/>
            <person name="Pollock D.D."/>
            <person name="Ray D.A."/>
            <person name="Schein J.E."/>
            <person name="Speed T.P."/>
            <person name="Thompson K."/>
            <person name="VandeBerg J.L."/>
            <person name="Wade C.M."/>
            <person name="Walker J.A."/>
            <person name="Waters P.D."/>
            <person name="Webber C."/>
            <person name="Weidman J.R."/>
            <person name="Xie X."/>
            <person name="Zody M.C."/>
            <person name="Baldwin J."/>
            <person name="Abdouelleil A."/>
            <person name="Abdulkadir J."/>
            <person name="Abebe A."/>
            <person name="Abera B."/>
            <person name="Abreu J."/>
            <person name="Acer S.C."/>
            <person name="Aftuck L."/>
            <person name="Alexander A."/>
            <person name="An P."/>
            <person name="Anderson E."/>
            <person name="Anderson S."/>
            <person name="Arachi H."/>
            <person name="Azer M."/>
            <person name="Bachantsang P."/>
            <person name="Barry A."/>
            <person name="Bayul T."/>
            <person name="Berlin A."/>
            <person name="Bessette D."/>
            <person name="Bloom T."/>
            <person name="Bloom T."/>
            <person name="Boguslavskiy L."/>
            <person name="Bonnet C."/>
            <person name="Boukhgalter B."/>
            <person name="Bourzgui I."/>
            <person name="Brown A."/>
            <person name="Cahill P."/>
            <person name="Channer S."/>
            <person name="Cheshatsang Y."/>
            <person name="Chuda L."/>
            <person name="Citroen M."/>
            <person name="Collymore A."/>
            <person name="Cooke P."/>
            <person name="Costello M."/>
            <person name="D'Aco K."/>
            <person name="Daza R."/>
            <person name="De Haan G."/>
            <person name="DeGray S."/>
            <person name="DeMaso C."/>
            <person name="Dhargay N."/>
            <person name="Dooley K."/>
            <person name="Dooley E."/>
            <person name="Doricent M."/>
            <person name="Dorje P."/>
            <person name="Dorjee K."/>
            <person name="Dupes A."/>
            <person name="Elong R."/>
            <person name="Falk J."/>
            <person name="Farina A."/>
            <person name="Faro S."/>
            <person name="Ferguson D."/>
            <person name="Fisher S."/>
            <person name="Foley C.D."/>
            <person name="Franke A."/>
            <person name="Friedrich D."/>
            <person name="Gadbois L."/>
            <person name="Gearin G."/>
            <person name="Gearin C.R."/>
            <person name="Giannoukos G."/>
            <person name="Goode T."/>
            <person name="Graham J."/>
            <person name="Grandbois E."/>
            <person name="Grewal S."/>
            <person name="Gyaltsen K."/>
            <person name="Hafez N."/>
            <person name="Hagos B."/>
            <person name="Hall J."/>
            <person name="Henson C."/>
            <person name="Hollinger A."/>
            <person name="Honan T."/>
            <person name="Huard M.D."/>
            <person name="Hughes L."/>
            <person name="Hurhula B."/>
            <person name="Husby M.E."/>
            <person name="Kamat A."/>
            <person name="Kanga B."/>
            <person name="Kashin S."/>
            <person name="Khazanovich D."/>
            <person name="Kisner P."/>
            <person name="Lance K."/>
            <person name="Lara M."/>
            <person name="Lee W."/>
            <person name="Lennon N."/>
            <person name="Letendre F."/>
            <person name="LeVine R."/>
            <person name="Lipovsky A."/>
            <person name="Liu X."/>
            <person name="Liu J."/>
            <person name="Liu S."/>
            <person name="Lokyitsang T."/>
            <person name="Lokyitsang Y."/>
            <person name="Lubonja R."/>
            <person name="Lui A."/>
            <person name="MacDonald P."/>
            <person name="Magnisalis V."/>
            <person name="Maru K."/>
            <person name="Matthews C."/>
            <person name="McCusker W."/>
            <person name="McDonough S."/>
            <person name="Mehta T."/>
            <person name="Meldrim J."/>
            <person name="Meneus L."/>
            <person name="Mihai O."/>
            <person name="Mihalev A."/>
            <person name="Mihova T."/>
            <person name="Mittelman R."/>
            <person name="Mlenga V."/>
            <person name="Montmayeur A."/>
            <person name="Mulrain L."/>
            <person name="Navidi A."/>
            <person name="Naylor J."/>
            <person name="Negash T."/>
            <person name="Nguyen T."/>
            <person name="Nguyen N."/>
            <person name="Nicol R."/>
            <person name="Norbu C."/>
            <person name="Norbu N."/>
            <person name="Novod N."/>
            <person name="O'Neill B."/>
            <person name="Osman S."/>
            <person name="Markiewicz E."/>
            <person name="Oyono O.L."/>
            <person name="Patti C."/>
            <person name="Phunkhang P."/>
            <person name="Pierre F."/>
            <person name="Priest M."/>
            <person name="Raghuraman S."/>
            <person name="Rege F."/>
            <person name="Reyes R."/>
            <person name="Rise C."/>
            <person name="Rogov P."/>
            <person name="Ross K."/>
            <person name="Ryan E."/>
            <person name="Settipalli S."/>
            <person name="Shea T."/>
            <person name="Sherpa N."/>
            <person name="Shi L."/>
            <person name="Shih D."/>
            <person name="Sparrow T."/>
            <person name="Spaulding J."/>
            <person name="Stalker J."/>
            <person name="Stange-Thomann N."/>
            <person name="Stavropoulos S."/>
            <person name="Stone C."/>
            <person name="Strader C."/>
            <person name="Tesfaye S."/>
            <person name="Thomson T."/>
            <person name="Thoulutsang Y."/>
            <person name="Thoulutsang D."/>
            <person name="Topham K."/>
            <person name="Topping I."/>
            <person name="Tsamla T."/>
            <person name="Vassiliev H."/>
            <person name="Vo A."/>
            <person name="Wangchuk T."/>
            <person name="Wangdi T."/>
            <person name="Weiand M."/>
            <person name="Wilkinson J."/>
            <person name="Wilson A."/>
            <person name="Yadav S."/>
            <person name="Young G."/>
            <person name="Yu Q."/>
            <person name="Zembek L."/>
            <person name="Zhong D."/>
            <person name="Zimmer A."/>
            <person name="Zwirko Z."/>
            <person name="Jaffe D.B."/>
            <person name="Alvarez P."/>
            <person name="Brockman W."/>
            <person name="Butler J."/>
            <person name="Chin C."/>
            <person name="Gnerre S."/>
            <person name="MacCallum I."/>
            <person name="Graves J.A."/>
            <person name="Ponting C.P."/>
            <person name="Breen M."/>
            <person name="Samollow P.B."/>
            <person name="Lander E.S."/>
            <person name="Lindblad-Toh K."/>
        </authorList>
    </citation>
    <scope>NUCLEOTIDE SEQUENCE [LARGE SCALE GENOMIC DNA]</scope>
</reference>
<dbReference type="HOGENOM" id="CLU_013020_0_0_1"/>
<dbReference type="GeneTree" id="ENSGT00940000161388"/>
<feature type="region of interest" description="Disordered" evidence="10">
    <location>
        <begin position="99"/>
        <end position="118"/>
    </location>
</feature>
<dbReference type="OMA" id="GTKPEWK"/>
<dbReference type="Bgee" id="ENSMODG00000016829">
    <property type="expression patterns" value="Expressed in blood and 5 other cell types or tissues"/>
</dbReference>
<feature type="domain" description="Rege-1 UBA-like" evidence="12">
    <location>
        <begin position="54"/>
        <end position="95"/>
    </location>
</feature>
<comment type="similarity">
    <text evidence="2">Belongs to the ZC3H12 family.</text>
</comment>
<evidence type="ECO:0000256" key="1">
    <source>
        <dbReference type="ARBA" id="ARBA00001946"/>
    </source>
</evidence>
<keyword evidence="9" id="KW-0460">Magnesium</keyword>
<dbReference type="InterPro" id="IPR051101">
    <property type="entry name" value="ZC3H12/N4BP1_RNase_Reg"/>
</dbReference>
<dbReference type="PANTHER" id="PTHR12876">
    <property type="entry name" value="N4BP1-RELATED"/>
    <property type="match status" value="1"/>
</dbReference>
<evidence type="ECO:0000256" key="7">
    <source>
        <dbReference type="ARBA" id="ARBA00022801"/>
    </source>
</evidence>
<dbReference type="Proteomes" id="UP000002280">
    <property type="component" value="Chromosome 2"/>
</dbReference>
<evidence type="ECO:0000256" key="3">
    <source>
        <dbReference type="ARBA" id="ARBA00022722"/>
    </source>
</evidence>
<protein>
    <submittedName>
        <fullName evidence="13">Zinc finger CCCH-type containing 12D</fullName>
    </submittedName>
</protein>
<accession>F6R2P3</accession>
<dbReference type="Gene3D" id="3.40.50.11980">
    <property type="match status" value="1"/>
</dbReference>
<feature type="region of interest" description="Disordered" evidence="10">
    <location>
        <begin position="24"/>
        <end position="52"/>
    </location>
</feature>
<reference evidence="13" key="3">
    <citation type="submission" date="2025-09" db="UniProtKB">
        <authorList>
            <consortium name="Ensembl"/>
        </authorList>
    </citation>
    <scope>IDENTIFICATION</scope>
</reference>
<evidence type="ECO:0000259" key="11">
    <source>
        <dbReference type="Pfam" id="PF11977"/>
    </source>
</evidence>
<dbReference type="Pfam" id="PF18039">
    <property type="entry name" value="UBA_6"/>
    <property type="match status" value="1"/>
</dbReference>
<dbReference type="eggNOG" id="KOG3777">
    <property type="taxonomic scope" value="Eukaryota"/>
</dbReference>
<dbReference type="GO" id="GO:0004519">
    <property type="term" value="F:endonuclease activity"/>
    <property type="evidence" value="ECO:0007669"/>
    <property type="project" value="UniProtKB-KW"/>
</dbReference>
<dbReference type="AlphaFoldDB" id="F6R2P3"/>
<reference evidence="13" key="2">
    <citation type="submission" date="2025-08" db="UniProtKB">
        <authorList>
            <consortium name="Ensembl"/>
        </authorList>
    </citation>
    <scope>IDENTIFICATION</scope>
</reference>
<evidence type="ECO:0000256" key="9">
    <source>
        <dbReference type="ARBA" id="ARBA00022842"/>
    </source>
</evidence>
<feature type="compositionally biased region" description="Basic and acidic residues" evidence="10">
    <location>
        <begin position="24"/>
        <end position="38"/>
    </location>
</feature>
<evidence type="ECO:0000256" key="5">
    <source>
        <dbReference type="ARBA" id="ARBA00022759"/>
    </source>
</evidence>
<comment type="cofactor">
    <cofactor evidence="1">
        <name>Mg(2+)</name>
        <dbReference type="ChEBI" id="CHEBI:18420"/>
    </cofactor>
</comment>
<dbReference type="InterPro" id="IPR021869">
    <property type="entry name" value="RNase_Zc3h12_NYN"/>
</dbReference>
<evidence type="ECO:0000313" key="14">
    <source>
        <dbReference type="Proteomes" id="UP000002280"/>
    </source>
</evidence>
<evidence type="ECO:0000256" key="10">
    <source>
        <dbReference type="SAM" id="MobiDB-lite"/>
    </source>
</evidence>
<dbReference type="Pfam" id="PF11977">
    <property type="entry name" value="RNase_Zc3h12a"/>
    <property type="match status" value="1"/>
</dbReference>
<evidence type="ECO:0000256" key="8">
    <source>
        <dbReference type="ARBA" id="ARBA00022833"/>
    </source>
</evidence>
<evidence type="ECO:0000256" key="2">
    <source>
        <dbReference type="ARBA" id="ARBA00010922"/>
    </source>
</evidence>